<dbReference type="Pfam" id="PF22725">
    <property type="entry name" value="GFO_IDH_MocA_C3"/>
    <property type="match status" value="1"/>
</dbReference>
<reference evidence="3 4" key="1">
    <citation type="submission" date="2023-02" db="EMBL/GenBank/DDBJ databases">
        <title>Genome sequence of Lentisphaera profundi SAORIC-696.</title>
        <authorList>
            <person name="Kim e."/>
            <person name="Cho J.-C."/>
            <person name="Choi A."/>
            <person name="Kang I."/>
        </authorList>
    </citation>
    <scope>NUCLEOTIDE SEQUENCE [LARGE SCALE GENOMIC DNA]</scope>
    <source>
        <strain evidence="3 4">SAORIC-696</strain>
    </source>
</reference>
<dbReference type="Proteomes" id="UP001214250">
    <property type="component" value="Chromosome 1"/>
</dbReference>
<accession>A0ABY7VQ53</accession>
<dbReference type="InterPro" id="IPR000683">
    <property type="entry name" value="Gfo/Idh/MocA-like_OxRdtase_N"/>
</dbReference>
<gene>
    <name evidence="3" type="ORF">PQO03_10395</name>
</gene>
<evidence type="ECO:0000313" key="3">
    <source>
        <dbReference type="EMBL" id="WDE96122.1"/>
    </source>
</evidence>
<dbReference type="SUPFAM" id="SSF55347">
    <property type="entry name" value="Glyceraldehyde-3-phosphate dehydrogenase-like, C-terminal domain"/>
    <property type="match status" value="1"/>
</dbReference>
<feature type="domain" description="Gfo/Idh/MocA-like oxidoreductase N-terminal" evidence="1">
    <location>
        <begin position="4"/>
        <end position="122"/>
    </location>
</feature>
<organism evidence="3 4">
    <name type="scientific">Lentisphaera profundi</name>
    <dbReference type="NCBI Taxonomy" id="1658616"/>
    <lineage>
        <taxon>Bacteria</taxon>
        <taxon>Pseudomonadati</taxon>
        <taxon>Lentisphaerota</taxon>
        <taxon>Lentisphaeria</taxon>
        <taxon>Lentisphaerales</taxon>
        <taxon>Lentisphaeraceae</taxon>
        <taxon>Lentisphaera</taxon>
    </lineage>
</organism>
<dbReference type="PANTHER" id="PTHR43249:SF1">
    <property type="entry name" value="D-GLUCOSIDE 3-DEHYDROGENASE"/>
    <property type="match status" value="1"/>
</dbReference>
<evidence type="ECO:0000259" key="1">
    <source>
        <dbReference type="Pfam" id="PF01408"/>
    </source>
</evidence>
<dbReference type="EMBL" id="CP117811">
    <property type="protein sequence ID" value="WDE96122.1"/>
    <property type="molecule type" value="Genomic_DNA"/>
</dbReference>
<dbReference type="Gene3D" id="3.30.360.10">
    <property type="entry name" value="Dihydrodipicolinate Reductase, domain 2"/>
    <property type="match status" value="1"/>
</dbReference>
<dbReference type="InterPro" id="IPR036291">
    <property type="entry name" value="NAD(P)-bd_dom_sf"/>
</dbReference>
<dbReference type="Pfam" id="PF01408">
    <property type="entry name" value="GFO_IDH_MocA"/>
    <property type="match status" value="1"/>
</dbReference>
<dbReference type="RefSeq" id="WP_274150167.1">
    <property type="nucleotide sequence ID" value="NZ_CP117811.1"/>
</dbReference>
<dbReference type="PANTHER" id="PTHR43249">
    <property type="entry name" value="UDP-N-ACETYL-2-AMINO-2-DEOXY-D-GLUCURONATE OXIDASE"/>
    <property type="match status" value="1"/>
</dbReference>
<dbReference type="SUPFAM" id="SSF51735">
    <property type="entry name" value="NAD(P)-binding Rossmann-fold domains"/>
    <property type="match status" value="1"/>
</dbReference>
<protein>
    <submittedName>
        <fullName evidence="3">Gfo/Idh/MocA family oxidoreductase</fullName>
    </submittedName>
</protein>
<proteinExistence type="predicted"/>
<evidence type="ECO:0000313" key="4">
    <source>
        <dbReference type="Proteomes" id="UP001214250"/>
    </source>
</evidence>
<keyword evidence="4" id="KW-1185">Reference proteome</keyword>
<sequence>MTTRVAFIGSGFAQQHIAALAHIPEVEIAAICSRNEQTARQIIGDQNINYYPFENYLQMLQQEKLDAVYICLPPHLHGEIDIACAEHVKALFIEKPIALSLELADQLSQTFKKANSIVSVGYMNRYRPNIINAKNHFSKNPAILFNAAWSGELPPPYWWRRREMSGGQLTEQATHLIDSIRYISGEFKEVQAFSTSGFIDDVKDFNVDDAIVMNFQLESGAIGTVQTSCFSKEHGGGELGIYLELASREKTYRFHNHCMDLELQHSQANKEIFNSIDNPVLAENMAFFDAIKNGSHEAILSPYDDAVESLKVSLAADISIREKRSVALASL</sequence>
<dbReference type="InterPro" id="IPR055170">
    <property type="entry name" value="GFO_IDH_MocA-like_dom"/>
</dbReference>
<dbReference type="Gene3D" id="3.40.50.720">
    <property type="entry name" value="NAD(P)-binding Rossmann-like Domain"/>
    <property type="match status" value="1"/>
</dbReference>
<name>A0ABY7VQ53_9BACT</name>
<dbReference type="InterPro" id="IPR052515">
    <property type="entry name" value="Gfo/Idh/MocA_Oxidoreductase"/>
</dbReference>
<evidence type="ECO:0000259" key="2">
    <source>
        <dbReference type="Pfam" id="PF22725"/>
    </source>
</evidence>
<feature type="domain" description="GFO/IDH/MocA-like oxidoreductase" evidence="2">
    <location>
        <begin position="146"/>
        <end position="241"/>
    </location>
</feature>